<keyword evidence="1" id="KW-1133">Transmembrane helix</keyword>
<dbReference type="Proteomes" id="UP000501179">
    <property type="component" value="Chromosome"/>
</dbReference>
<keyword evidence="1" id="KW-0812">Transmembrane</keyword>
<keyword evidence="1" id="KW-0472">Membrane</keyword>
<dbReference type="RefSeq" id="WP_167023725.1">
    <property type="nucleotide sequence ID" value="NZ_CP050177.1"/>
</dbReference>
<protein>
    <submittedName>
        <fullName evidence="2">Branched-chain amino acid ABC transporter substrate-binding protein</fullName>
    </submittedName>
</protein>
<dbReference type="InterPro" id="IPR028082">
    <property type="entry name" value="Peripla_BP_I"/>
</dbReference>
<evidence type="ECO:0000313" key="2">
    <source>
        <dbReference type="EMBL" id="QIQ01529.1"/>
    </source>
</evidence>
<proteinExistence type="predicted"/>
<dbReference type="Gene3D" id="3.40.50.2300">
    <property type="match status" value="2"/>
</dbReference>
<reference evidence="2 3" key="1">
    <citation type="submission" date="2020-03" db="EMBL/GenBank/DDBJ databases">
        <title>A novel species.</title>
        <authorList>
            <person name="Gao J."/>
        </authorList>
    </citation>
    <scope>NUCLEOTIDE SEQUENCE [LARGE SCALE GENOMIC DNA]</scope>
    <source>
        <strain evidence="2 3">QMT-12</strain>
    </source>
</reference>
<name>A0A6G9GTZ3_9ACTN</name>
<organism evidence="2 3">
    <name type="scientific">Streptomyces liangshanensis</name>
    <dbReference type="NCBI Taxonomy" id="2717324"/>
    <lineage>
        <taxon>Bacteria</taxon>
        <taxon>Bacillati</taxon>
        <taxon>Actinomycetota</taxon>
        <taxon>Actinomycetes</taxon>
        <taxon>Kitasatosporales</taxon>
        <taxon>Streptomycetaceae</taxon>
        <taxon>Streptomyces</taxon>
    </lineage>
</organism>
<dbReference type="KEGG" id="slia:HA039_03785"/>
<accession>A0A6G9GTZ3</accession>
<feature type="transmembrane region" description="Helical" evidence="1">
    <location>
        <begin position="14"/>
        <end position="35"/>
    </location>
</feature>
<evidence type="ECO:0000313" key="3">
    <source>
        <dbReference type="Proteomes" id="UP000501179"/>
    </source>
</evidence>
<keyword evidence="3" id="KW-1185">Reference proteome</keyword>
<dbReference type="AlphaFoldDB" id="A0A6G9GTZ3"/>
<gene>
    <name evidence="2" type="ORF">HA039_03785</name>
</gene>
<evidence type="ECO:0000256" key="1">
    <source>
        <dbReference type="SAM" id="Phobius"/>
    </source>
</evidence>
<sequence length="492" mass="53265">MVRIEWPLHIVRRVVLAVVAATVLAVGGWFAVSWLEDSRARCGDGVVKRGEDQECVGVTDGSYVFRGHLTPVEKEIEKENNRVENGDEPYVSVAYMTSFTLDGTDSNSDESVRHELQGAYLAQYRHNRGDLAASPKIRLLIANTGGGSAHWRYTVGELIKRKNTGDKLVAVTGLGPSTDANRAAVDLLSKQGIAMVASTMTATSIKDIHNFVRVSPTNADEAYAAAAYLKRKKFRTAVVVQDAAKGNLYATTLGSEFTRAFPNRATGHRLVAETMTYDSSVANAWESEMNFMSSQLCDEEPQVIYFAGRGTHLMRFLDALSNRACQNVEFTVIAGDDTTNLTREQLAAAAKTQVRVLYTGLAHPDMYRTDPHAVSAPSARYFAAGGFLDTTFPNNSREDGQAIMAHDAVLTAARGIQMAASEGKVTVTGDAVARMFHQMNGGQQVAGASGFLSFQNNGNPRDKAVPVLRLTATGRAEFVEVSAARGTPREGQ</sequence>
<dbReference type="EMBL" id="CP050177">
    <property type="protein sequence ID" value="QIQ01529.1"/>
    <property type="molecule type" value="Genomic_DNA"/>
</dbReference>
<dbReference type="SUPFAM" id="SSF53822">
    <property type="entry name" value="Periplasmic binding protein-like I"/>
    <property type="match status" value="1"/>
</dbReference>